<feature type="region of interest" description="Disordered" evidence="6">
    <location>
        <begin position="223"/>
        <end position="259"/>
    </location>
</feature>
<dbReference type="EMBL" id="QXFU01002637">
    <property type="protein sequence ID" value="KAE8983326.1"/>
    <property type="molecule type" value="Genomic_DNA"/>
</dbReference>
<keyword evidence="3" id="KW-0964">Secreted</keyword>
<evidence type="ECO:0000256" key="2">
    <source>
        <dbReference type="ARBA" id="ARBA00009544"/>
    </source>
</evidence>
<dbReference type="Pfam" id="PF00964">
    <property type="entry name" value="Elicitin"/>
    <property type="match status" value="3"/>
</dbReference>
<accession>A0A6A3IK75</accession>
<dbReference type="PROSITE" id="PS51257">
    <property type="entry name" value="PROKAR_LIPOPROTEIN"/>
    <property type="match status" value="1"/>
</dbReference>
<feature type="compositionally biased region" description="Low complexity" evidence="6">
    <location>
        <begin position="110"/>
        <end position="131"/>
    </location>
</feature>
<evidence type="ECO:0000256" key="3">
    <source>
        <dbReference type="ARBA" id="ARBA00022525"/>
    </source>
</evidence>
<keyword evidence="7" id="KW-0732">Signal</keyword>
<dbReference type="Proteomes" id="UP000435112">
    <property type="component" value="Unassembled WGS sequence"/>
</dbReference>
<keyword evidence="4" id="KW-0928">Hypersensitive response elicitation</keyword>
<evidence type="ECO:0008006" key="10">
    <source>
        <dbReference type="Google" id="ProtNLM"/>
    </source>
</evidence>
<protein>
    <recommendedName>
        <fullName evidence="10">Elicitin-like protein</fullName>
    </recommendedName>
</protein>
<comment type="similarity">
    <text evidence="2">Belongs to the elicitin family.</text>
</comment>
<dbReference type="SMART" id="SM01187">
    <property type="entry name" value="Elicitin"/>
    <property type="match status" value="3"/>
</dbReference>
<sequence length="448" mass="45673">MKLLITGAMAVALVQSTSATSCAISTLSKLLTDQYIDQCSSDSGYVFTTGVQPSPEEVAGMCGSDACHNLLADVVAMNVTECTLPIGNKIYLFADLVDYVSDQCEDEDTPVPTTATPTAAPTPAPTTATPAPTTAIASCTSAQLKYLLTSTYEKQCIADTGYVFTAPYSPTDAQVVAMCASESCVNLFAYVDSMVAIDCRIPVGGKILLLADLVNYVANQCSASTTTPSTTATATETPPTPASTTEAPTTPAPTTATPVTSCATKTISSLLTDANIDQCASDSGYSFTSGVQPDSEQVAGMCASSACANLLADVEAMGLSECFLPIGDKIYLFRDLVDYVAGQCSASTTTPSTTAPATETPTNSASGFGSSSMESPSTQFPSTTPPPADSPATSLPGSDSPTTGSPSTNAPETESPSTSSSSSSTESPTTDTPTVNTPEPTSPTHDSC</sequence>
<dbReference type="SUPFAM" id="SSF48647">
    <property type="entry name" value="Fungal elicitin"/>
    <property type="match status" value="3"/>
</dbReference>
<feature type="region of interest" description="Disordered" evidence="6">
    <location>
        <begin position="105"/>
        <end position="131"/>
    </location>
</feature>
<keyword evidence="5" id="KW-1015">Disulfide bond</keyword>
<dbReference type="InterPro" id="IPR036470">
    <property type="entry name" value="Elicitin_sf"/>
</dbReference>
<evidence type="ECO:0000256" key="1">
    <source>
        <dbReference type="ARBA" id="ARBA00004613"/>
    </source>
</evidence>
<feature type="region of interest" description="Disordered" evidence="6">
    <location>
        <begin position="346"/>
        <end position="448"/>
    </location>
</feature>
<evidence type="ECO:0000256" key="5">
    <source>
        <dbReference type="ARBA" id="ARBA00023157"/>
    </source>
</evidence>
<reference evidence="8 9" key="1">
    <citation type="submission" date="2018-09" db="EMBL/GenBank/DDBJ databases">
        <title>Genomic investigation of the strawberry pathogen Phytophthora fragariae indicates pathogenicity is determined by transcriptional variation in three key races.</title>
        <authorList>
            <person name="Adams T.M."/>
            <person name="Armitage A.D."/>
            <person name="Sobczyk M.K."/>
            <person name="Bates H.J."/>
            <person name="Dunwell J.M."/>
            <person name="Nellist C.F."/>
            <person name="Harrison R.J."/>
        </authorList>
    </citation>
    <scope>NUCLEOTIDE SEQUENCE [LARGE SCALE GENOMIC DNA]</scope>
    <source>
        <strain evidence="8 9">SCRP324</strain>
    </source>
</reference>
<dbReference type="GO" id="GO:0052040">
    <property type="term" value="P:symbiont-mediated perturbation of host programmed cell death"/>
    <property type="evidence" value="ECO:0007669"/>
    <property type="project" value="UniProtKB-KW"/>
</dbReference>
<dbReference type="InterPro" id="IPR002200">
    <property type="entry name" value="Elicitin"/>
</dbReference>
<evidence type="ECO:0000313" key="8">
    <source>
        <dbReference type="EMBL" id="KAE8983326.1"/>
    </source>
</evidence>
<organism evidence="8 9">
    <name type="scientific">Phytophthora rubi</name>
    <dbReference type="NCBI Taxonomy" id="129364"/>
    <lineage>
        <taxon>Eukaryota</taxon>
        <taxon>Sar</taxon>
        <taxon>Stramenopiles</taxon>
        <taxon>Oomycota</taxon>
        <taxon>Peronosporomycetes</taxon>
        <taxon>Peronosporales</taxon>
        <taxon>Peronosporaceae</taxon>
        <taxon>Phytophthora</taxon>
    </lineage>
</organism>
<comment type="subcellular location">
    <subcellularLocation>
        <location evidence="1">Secreted</location>
    </subcellularLocation>
</comment>
<proteinExistence type="inferred from homology"/>
<evidence type="ECO:0000256" key="7">
    <source>
        <dbReference type="SAM" id="SignalP"/>
    </source>
</evidence>
<feature type="compositionally biased region" description="Low complexity" evidence="6">
    <location>
        <begin position="390"/>
        <end position="439"/>
    </location>
</feature>
<feature type="signal peptide" evidence="7">
    <location>
        <begin position="1"/>
        <end position="19"/>
    </location>
</feature>
<evidence type="ECO:0000256" key="4">
    <source>
        <dbReference type="ARBA" id="ARBA00022978"/>
    </source>
</evidence>
<dbReference type="GO" id="GO:0005576">
    <property type="term" value="C:extracellular region"/>
    <property type="evidence" value="ECO:0007669"/>
    <property type="project" value="UniProtKB-SubCell"/>
</dbReference>
<dbReference type="Gene3D" id="1.10.239.10">
    <property type="entry name" value="Elicitin domain"/>
    <property type="match status" value="3"/>
</dbReference>
<gene>
    <name evidence="8" type="ORF">PR002_g23288</name>
</gene>
<feature type="compositionally biased region" description="Low complexity" evidence="6">
    <location>
        <begin position="346"/>
        <end position="382"/>
    </location>
</feature>
<evidence type="ECO:0000256" key="6">
    <source>
        <dbReference type="SAM" id="MobiDB-lite"/>
    </source>
</evidence>
<name>A0A6A3IK75_9STRA</name>
<evidence type="ECO:0000313" key="9">
    <source>
        <dbReference type="Proteomes" id="UP000435112"/>
    </source>
</evidence>
<comment type="caution">
    <text evidence="8">The sequence shown here is derived from an EMBL/GenBank/DDBJ whole genome shotgun (WGS) entry which is preliminary data.</text>
</comment>
<feature type="chain" id="PRO_5025484135" description="Elicitin-like protein" evidence="7">
    <location>
        <begin position="20"/>
        <end position="448"/>
    </location>
</feature>
<dbReference type="OrthoDB" id="127657at2759"/>
<dbReference type="AlphaFoldDB" id="A0A6A3IK75"/>